<reference evidence="1" key="1">
    <citation type="journal article" date="2014" name="Antimicrob. Agents Chemother.">
        <title>Multiplex PCR for Identification of Two Capsular Types in Epidemic KPC-Producing Klebsiella pneumoniae Sequence Type 258 Strains.</title>
        <authorList>
            <person name="Chen L."/>
            <person name="Chavda K.D."/>
            <person name="Findlay J."/>
            <person name="Peirano G."/>
            <person name="Hopkins K."/>
            <person name="Pitout J.D."/>
            <person name="Bonomo R.A."/>
            <person name="Woodford N."/>
            <person name="DeLeo F.R."/>
            <person name="Kreiswirth B.N."/>
        </authorList>
    </citation>
    <scope>NUCLEOTIDE SEQUENCE</scope>
    <source>
        <strain evidence="1">BK32192</strain>
    </source>
</reference>
<protein>
    <submittedName>
        <fullName evidence="1">Uncharacterized protein</fullName>
    </submittedName>
</protein>
<organism evidence="1">
    <name type="scientific">Klebsiella pneumoniae subsp. pneumoniae</name>
    <dbReference type="NCBI Taxonomy" id="72407"/>
    <lineage>
        <taxon>Bacteria</taxon>
        <taxon>Pseudomonadati</taxon>
        <taxon>Pseudomonadota</taxon>
        <taxon>Gammaproteobacteria</taxon>
        <taxon>Enterobacterales</taxon>
        <taxon>Enterobacteriaceae</taxon>
        <taxon>Klebsiella/Raoultella group</taxon>
        <taxon>Klebsiella</taxon>
        <taxon>Klebsiella pneumoniae complex</taxon>
    </lineage>
</organism>
<sequence>MLGHYILLSGVVTATRSQLKCDDNVSPKCNKLIVKIIKLPQNET</sequence>
<evidence type="ECO:0000313" key="1">
    <source>
        <dbReference type="EMBL" id="AHJ80465.1"/>
    </source>
</evidence>
<dbReference type="AlphaFoldDB" id="A0A023JM03"/>
<proteinExistence type="predicted"/>
<accession>A0A023JM03</accession>
<name>A0A023JM03_KLEPN</name>
<dbReference type="EMBL" id="KF793262">
    <property type="protein sequence ID" value="AHJ80465.1"/>
    <property type="molecule type" value="Genomic_DNA"/>
</dbReference>